<keyword evidence="4" id="KW-0472">Membrane</keyword>
<keyword evidence="3" id="KW-0175">Coiled coil</keyword>
<keyword evidence="7" id="KW-1185">Reference proteome</keyword>
<dbReference type="InterPro" id="IPR050469">
    <property type="entry name" value="Diguanylate_Cyclase"/>
</dbReference>
<dbReference type="NCBIfam" id="TIGR00254">
    <property type="entry name" value="GGDEF"/>
    <property type="match status" value="1"/>
</dbReference>
<dbReference type="EMBL" id="JAQQFR010000015">
    <property type="protein sequence ID" value="MFL9880806.1"/>
    <property type="molecule type" value="Genomic_DNA"/>
</dbReference>
<feature type="coiled-coil region" evidence="3">
    <location>
        <begin position="322"/>
        <end position="349"/>
    </location>
</feature>
<dbReference type="Pfam" id="PF22588">
    <property type="entry name" value="dCache_1_like"/>
    <property type="match status" value="1"/>
</dbReference>
<dbReference type="PANTHER" id="PTHR45138:SF9">
    <property type="entry name" value="DIGUANYLATE CYCLASE DGCM-RELATED"/>
    <property type="match status" value="1"/>
</dbReference>
<dbReference type="CDD" id="cd12915">
    <property type="entry name" value="PDC2_DGC_like"/>
    <property type="match status" value="1"/>
</dbReference>
<proteinExistence type="predicted"/>
<dbReference type="SUPFAM" id="SSF55073">
    <property type="entry name" value="Nucleotide cyclase"/>
    <property type="match status" value="1"/>
</dbReference>
<dbReference type="CDD" id="cd12914">
    <property type="entry name" value="PDC1_DGC_like"/>
    <property type="match status" value="1"/>
</dbReference>
<comment type="caution">
    <text evidence="6">The sequence shown here is derived from an EMBL/GenBank/DDBJ whole genome shotgun (WGS) entry which is preliminary data.</text>
</comment>
<gene>
    <name evidence="6" type="ORF">PQR63_20580</name>
</gene>
<comment type="catalytic activity">
    <reaction evidence="2">
        <text>2 GTP = 3',3'-c-di-GMP + 2 diphosphate</text>
        <dbReference type="Rhea" id="RHEA:24898"/>
        <dbReference type="ChEBI" id="CHEBI:33019"/>
        <dbReference type="ChEBI" id="CHEBI:37565"/>
        <dbReference type="ChEBI" id="CHEBI:58805"/>
        <dbReference type="EC" id="2.7.7.65"/>
    </reaction>
</comment>
<dbReference type="EC" id="2.7.7.65" evidence="1"/>
<sequence length="521" mass="56845">MRPTPTVLTPTQNATVASTAISFLLLVCISLTSLIAWTIWEERADQLSESEVTSDNMSRSLARHADDTFKAADTSLLGLSERVLVDGTSPAALERLHRLLMLRVKELPQLQGLAIFDKDGLRIVNSLANKDEYGSSADREYFLFHRINSNPGPHIGTPFQARSSGDWVIPLSRRLDSADGQFAGVVLATIHVKYFVSFYETFDIGQQGAIALILDNGIQIARRPLLPDSLGRNLSKGPLYALYKHGNGNGSAMIKSTQDGVERLNGYRRLNYYPIFVTTALSKDEILASWQRLAIVRAVLTLCIVAVIALLGMRLVRQIKMRIHAEQEARNARDALQGLNATLEKLAQQDGLTGLANRRKFDQAIDHALSRAKQSAMPLAMILIDVDYFKKFNDLYGHVAGDECLRQVAAVIKASEKRSNDLAARYGGEEFAVLLPDTNLDGALIVAESIRKALHALKIEHVGNTPGIVTVSAGIDVLTSITEKDSAASFVSAADAALYGAKASGRDRIQVHHPIPATGNT</sequence>
<keyword evidence="4" id="KW-1133">Transmembrane helix</keyword>
<evidence type="ECO:0000313" key="6">
    <source>
        <dbReference type="EMBL" id="MFL9880806.1"/>
    </source>
</evidence>
<dbReference type="Pfam" id="PF00990">
    <property type="entry name" value="GGDEF"/>
    <property type="match status" value="1"/>
</dbReference>
<dbReference type="PROSITE" id="PS50887">
    <property type="entry name" value="GGDEF"/>
    <property type="match status" value="1"/>
</dbReference>
<dbReference type="InterPro" id="IPR054327">
    <property type="entry name" value="His-kinase-like_sensor"/>
</dbReference>
<dbReference type="InterPro" id="IPR029787">
    <property type="entry name" value="Nucleotide_cyclase"/>
</dbReference>
<dbReference type="CDD" id="cd01949">
    <property type="entry name" value="GGDEF"/>
    <property type="match status" value="1"/>
</dbReference>
<dbReference type="RefSeq" id="WP_408169812.1">
    <property type="nucleotide sequence ID" value="NZ_JAQQFR010000015.1"/>
</dbReference>
<feature type="transmembrane region" description="Helical" evidence="4">
    <location>
        <begin position="293"/>
        <end position="313"/>
    </location>
</feature>
<dbReference type="Gene3D" id="3.30.70.270">
    <property type="match status" value="1"/>
</dbReference>
<dbReference type="InterPro" id="IPR043128">
    <property type="entry name" value="Rev_trsase/Diguanyl_cyclase"/>
</dbReference>
<dbReference type="SMART" id="SM00267">
    <property type="entry name" value="GGDEF"/>
    <property type="match status" value="1"/>
</dbReference>
<keyword evidence="4" id="KW-0812">Transmembrane</keyword>
<evidence type="ECO:0000259" key="5">
    <source>
        <dbReference type="PROSITE" id="PS50887"/>
    </source>
</evidence>
<reference evidence="6 7" key="1">
    <citation type="journal article" date="2024" name="Chem. Sci.">
        <title>Discovery of megapolipeptins by genome mining of a Burkholderiales bacteria collection.</title>
        <authorList>
            <person name="Paulo B.S."/>
            <person name="Recchia M.J.J."/>
            <person name="Lee S."/>
            <person name="Fergusson C.H."/>
            <person name="Romanowski S.B."/>
            <person name="Hernandez A."/>
            <person name="Krull N."/>
            <person name="Liu D.Y."/>
            <person name="Cavanagh H."/>
            <person name="Bos A."/>
            <person name="Gray C.A."/>
            <person name="Murphy B.T."/>
            <person name="Linington R.G."/>
            <person name="Eustaquio A.S."/>
        </authorList>
    </citation>
    <scope>NUCLEOTIDE SEQUENCE [LARGE SCALE GENOMIC DNA]</scope>
    <source>
        <strain evidence="6 7">RL21-008-BIB-B</strain>
    </source>
</reference>
<protein>
    <recommendedName>
        <fullName evidence="1">diguanylate cyclase</fullName>
        <ecNumber evidence="1">2.7.7.65</ecNumber>
    </recommendedName>
</protein>
<dbReference type="PANTHER" id="PTHR45138">
    <property type="entry name" value="REGULATORY COMPONENTS OF SENSORY TRANSDUCTION SYSTEM"/>
    <property type="match status" value="1"/>
</dbReference>
<evidence type="ECO:0000256" key="2">
    <source>
        <dbReference type="ARBA" id="ARBA00034247"/>
    </source>
</evidence>
<evidence type="ECO:0000256" key="4">
    <source>
        <dbReference type="SAM" id="Phobius"/>
    </source>
</evidence>
<evidence type="ECO:0000313" key="7">
    <source>
        <dbReference type="Proteomes" id="UP001629214"/>
    </source>
</evidence>
<feature type="transmembrane region" description="Helical" evidence="4">
    <location>
        <begin position="20"/>
        <end position="40"/>
    </location>
</feature>
<dbReference type="Proteomes" id="UP001629214">
    <property type="component" value="Unassembled WGS sequence"/>
</dbReference>
<feature type="domain" description="GGDEF" evidence="5">
    <location>
        <begin position="377"/>
        <end position="514"/>
    </location>
</feature>
<organism evidence="6 7">
    <name type="scientific">Herbaspirillum rhizosphaerae</name>
    <dbReference type="NCBI Taxonomy" id="346179"/>
    <lineage>
        <taxon>Bacteria</taxon>
        <taxon>Pseudomonadati</taxon>
        <taxon>Pseudomonadota</taxon>
        <taxon>Betaproteobacteria</taxon>
        <taxon>Burkholderiales</taxon>
        <taxon>Oxalobacteraceae</taxon>
        <taxon>Herbaspirillum</taxon>
    </lineage>
</organism>
<dbReference type="Gene3D" id="3.30.450.20">
    <property type="entry name" value="PAS domain"/>
    <property type="match status" value="2"/>
</dbReference>
<name>A0ABW8ZCU9_9BURK</name>
<evidence type="ECO:0000256" key="3">
    <source>
        <dbReference type="SAM" id="Coils"/>
    </source>
</evidence>
<dbReference type="InterPro" id="IPR000160">
    <property type="entry name" value="GGDEF_dom"/>
</dbReference>
<accession>A0ABW8ZCU9</accession>
<evidence type="ECO:0000256" key="1">
    <source>
        <dbReference type="ARBA" id="ARBA00012528"/>
    </source>
</evidence>